<proteinExistence type="predicted"/>
<dbReference type="EMBL" id="CAJJDP010000010">
    <property type="protein sequence ID" value="CAD8140245.1"/>
    <property type="molecule type" value="Genomic_DNA"/>
</dbReference>
<accession>A0A8S1SI77</accession>
<protein>
    <submittedName>
        <fullName evidence="2">Uncharacterized protein</fullName>
    </submittedName>
</protein>
<dbReference type="Proteomes" id="UP000683925">
    <property type="component" value="Unassembled WGS sequence"/>
</dbReference>
<evidence type="ECO:0000313" key="3">
    <source>
        <dbReference type="Proteomes" id="UP000683925"/>
    </source>
</evidence>
<dbReference type="OrthoDB" id="310456at2759"/>
<gene>
    <name evidence="2" type="ORF">POCTA_138.1.T0110309</name>
</gene>
<reference evidence="2" key="1">
    <citation type="submission" date="2021-01" db="EMBL/GenBank/DDBJ databases">
        <authorList>
            <consortium name="Genoscope - CEA"/>
            <person name="William W."/>
        </authorList>
    </citation>
    <scope>NUCLEOTIDE SEQUENCE</scope>
</reference>
<keyword evidence="3" id="KW-1185">Reference proteome</keyword>
<comment type="caution">
    <text evidence="2">The sequence shown here is derived from an EMBL/GenBank/DDBJ whole genome shotgun (WGS) entry which is preliminary data.</text>
</comment>
<feature type="compositionally biased region" description="Basic and acidic residues" evidence="1">
    <location>
        <begin position="7"/>
        <end position="22"/>
    </location>
</feature>
<sequence length="171" mass="19909">MLRKVTKKNERSSKESDSDMEGEREIDYALEDISLNQVKVTLLEPIIIDKHFLEKDIVAVLGNFVVELTDFTLFEYNSSLPIEQDCIVNQSFITKLREELGRRINNRNFGIFLKFNASIKNQSKLKKYLKIGNDIIKLVKEFINIQSFSSTTNLLDQFIKELKNIKKKMGQ</sequence>
<dbReference type="AlphaFoldDB" id="A0A8S1SI77"/>
<feature type="region of interest" description="Disordered" evidence="1">
    <location>
        <begin position="1"/>
        <end position="22"/>
    </location>
</feature>
<organism evidence="2 3">
    <name type="scientific">Paramecium octaurelia</name>
    <dbReference type="NCBI Taxonomy" id="43137"/>
    <lineage>
        <taxon>Eukaryota</taxon>
        <taxon>Sar</taxon>
        <taxon>Alveolata</taxon>
        <taxon>Ciliophora</taxon>
        <taxon>Intramacronucleata</taxon>
        <taxon>Oligohymenophorea</taxon>
        <taxon>Peniculida</taxon>
        <taxon>Parameciidae</taxon>
        <taxon>Paramecium</taxon>
    </lineage>
</organism>
<evidence type="ECO:0000313" key="2">
    <source>
        <dbReference type="EMBL" id="CAD8140245.1"/>
    </source>
</evidence>
<dbReference type="OMA" id="YLQESIC"/>
<evidence type="ECO:0000256" key="1">
    <source>
        <dbReference type="SAM" id="MobiDB-lite"/>
    </source>
</evidence>
<name>A0A8S1SI77_PAROT</name>